<dbReference type="Gene3D" id="3.30.1330.40">
    <property type="entry name" value="RutC-like"/>
    <property type="match status" value="1"/>
</dbReference>
<protein>
    <submittedName>
        <fullName evidence="2">Unannotated protein</fullName>
    </submittedName>
</protein>
<reference evidence="2" key="1">
    <citation type="submission" date="2020-05" db="EMBL/GenBank/DDBJ databases">
        <authorList>
            <person name="Chiriac C."/>
            <person name="Salcher M."/>
            <person name="Ghai R."/>
            <person name="Kavagutti S V."/>
        </authorList>
    </citation>
    <scope>NUCLEOTIDE SEQUENCE</scope>
</reference>
<gene>
    <name evidence="2" type="ORF">UFOPK1425_00565</name>
</gene>
<dbReference type="Pfam" id="PF14588">
    <property type="entry name" value="YjgF_endoribonc"/>
    <property type="match status" value="1"/>
</dbReference>
<dbReference type="PANTHER" id="PTHR43760">
    <property type="entry name" value="ENDORIBONUCLEASE-RELATED"/>
    <property type="match status" value="1"/>
</dbReference>
<dbReference type="EMBL" id="CAEZSJ010000088">
    <property type="protein sequence ID" value="CAB4541223.1"/>
    <property type="molecule type" value="Genomic_DNA"/>
</dbReference>
<accession>A0A6J6BS18</accession>
<evidence type="ECO:0000313" key="2">
    <source>
        <dbReference type="EMBL" id="CAB4541223.1"/>
    </source>
</evidence>
<dbReference type="AlphaFoldDB" id="A0A6J6BS18"/>
<dbReference type="PANTHER" id="PTHR43760:SF1">
    <property type="entry name" value="ENDORIBONUCLEASE L-PSP_CHORISMATE MUTASE-LIKE DOMAIN-CONTAINING PROTEIN"/>
    <property type="match status" value="1"/>
</dbReference>
<dbReference type="CDD" id="cd02199">
    <property type="entry name" value="YjgF_YER057c_UK114_like_1"/>
    <property type="match status" value="1"/>
</dbReference>
<organism evidence="2">
    <name type="scientific">freshwater metagenome</name>
    <dbReference type="NCBI Taxonomy" id="449393"/>
    <lineage>
        <taxon>unclassified sequences</taxon>
        <taxon>metagenomes</taxon>
        <taxon>ecological metagenomes</taxon>
    </lineage>
</organism>
<dbReference type="InterPro" id="IPR035959">
    <property type="entry name" value="RutC-like_sf"/>
</dbReference>
<feature type="domain" description="Endoribonuclease L-PSP/chorismate mutase-like" evidence="1">
    <location>
        <begin position="9"/>
        <end position="153"/>
    </location>
</feature>
<name>A0A6J6BS18_9ZZZZ</name>
<proteinExistence type="predicted"/>
<evidence type="ECO:0000259" key="1">
    <source>
        <dbReference type="Pfam" id="PF14588"/>
    </source>
</evidence>
<sequence>MSKVNIRKKLKEMGLELPVAAAPLAAYVPAVKTGKLVFTAGQLPMVNGAIPITGKVGAEVSVEQAKELAQICALNALAALNLVADVDDVERIVRVVGYVNGAPGFVNQPAVINGASELLLALWGDVNGKHARSALGVAELPLNSPVEVELTFELKKK</sequence>
<dbReference type="SUPFAM" id="SSF55298">
    <property type="entry name" value="YjgF-like"/>
    <property type="match status" value="1"/>
</dbReference>
<dbReference type="InterPro" id="IPR013813">
    <property type="entry name" value="Endoribo_LPSP/chorism_mut-like"/>
</dbReference>